<evidence type="ECO:0000313" key="3">
    <source>
        <dbReference type="Proteomes" id="UP000799118"/>
    </source>
</evidence>
<evidence type="ECO:0000256" key="1">
    <source>
        <dbReference type="SAM" id="MobiDB-lite"/>
    </source>
</evidence>
<protein>
    <submittedName>
        <fullName evidence="2">Uncharacterized protein</fullName>
    </submittedName>
</protein>
<feature type="compositionally biased region" description="Basic and acidic residues" evidence="1">
    <location>
        <begin position="189"/>
        <end position="212"/>
    </location>
</feature>
<evidence type="ECO:0000313" key="2">
    <source>
        <dbReference type="EMBL" id="KAE9409353.1"/>
    </source>
</evidence>
<dbReference type="EMBL" id="ML769388">
    <property type="protein sequence ID" value="KAE9409353.1"/>
    <property type="molecule type" value="Genomic_DNA"/>
</dbReference>
<feature type="compositionally biased region" description="Low complexity" evidence="1">
    <location>
        <begin position="146"/>
        <end position="166"/>
    </location>
</feature>
<proteinExistence type="predicted"/>
<accession>A0A6A4II33</accession>
<feature type="compositionally biased region" description="Low complexity" evidence="1">
    <location>
        <begin position="1"/>
        <end position="19"/>
    </location>
</feature>
<gene>
    <name evidence="2" type="ORF">BT96DRAFT_985059</name>
</gene>
<keyword evidence="3" id="KW-1185">Reference proteome</keyword>
<dbReference type="Proteomes" id="UP000799118">
    <property type="component" value="Unassembled WGS sequence"/>
</dbReference>
<feature type="region of interest" description="Disordered" evidence="1">
    <location>
        <begin position="444"/>
        <end position="493"/>
    </location>
</feature>
<dbReference type="AlphaFoldDB" id="A0A6A4II33"/>
<feature type="compositionally biased region" description="Polar residues" evidence="1">
    <location>
        <begin position="467"/>
        <end position="476"/>
    </location>
</feature>
<sequence length="493" mass="55236">MSGNPYPSPNSSSTSSGLPDVPEGPFEYTEEPMDRNTAATDAQDALHNSLNQASDRIRYLRRDLLHLRQEQERIRNGLGPGHEAIVLTGQQDRGYLDELERIIPPNTRERLREFEARRVDADRERARNRDRFRAAAAAHMHPLDTSISPTSSHPSSAQSPLSFASPRSPPRQRLLPHRNLLDSAIQPLRRRDTTSDDPHTELGRRVAARESARTAAHSSPQTSSRDSPHRLPTNLPLHRRPEQPSLEYIREVQNRISRSLDNTDSPQPSSMESAYLRRIRTSQSRQGSNPSTNLPSATSSQSRLSLLSNFGMQNLPTPSSTISNPPLLFEEPTSYAVSQMDERMQSIEYDEQIRALLGARISQTRRMGWEGRADEDLLFTSSPVQMHHEPDVTRVGHHHHRENTVQMQEFSTASRSPLFDANGDEIQTGDVQELADSLLGLYSDALPPTHRQETSEIPIRSRAHDSNAVSFPTHQGDSGDRTHSPGGASHEPK</sequence>
<feature type="compositionally biased region" description="Polar residues" evidence="1">
    <location>
        <begin position="216"/>
        <end position="225"/>
    </location>
</feature>
<feature type="region of interest" description="Disordered" evidence="1">
    <location>
        <begin position="280"/>
        <end position="302"/>
    </location>
</feature>
<organism evidence="2 3">
    <name type="scientific">Gymnopus androsaceus JB14</name>
    <dbReference type="NCBI Taxonomy" id="1447944"/>
    <lineage>
        <taxon>Eukaryota</taxon>
        <taxon>Fungi</taxon>
        <taxon>Dikarya</taxon>
        <taxon>Basidiomycota</taxon>
        <taxon>Agaricomycotina</taxon>
        <taxon>Agaricomycetes</taxon>
        <taxon>Agaricomycetidae</taxon>
        <taxon>Agaricales</taxon>
        <taxon>Marasmiineae</taxon>
        <taxon>Omphalotaceae</taxon>
        <taxon>Gymnopus</taxon>
    </lineage>
</organism>
<feature type="region of interest" description="Disordered" evidence="1">
    <location>
        <begin position="1"/>
        <end position="42"/>
    </location>
</feature>
<name>A0A6A4II33_9AGAR</name>
<reference evidence="2" key="1">
    <citation type="journal article" date="2019" name="Environ. Microbiol.">
        <title>Fungal ecological strategies reflected in gene transcription - a case study of two litter decomposers.</title>
        <authorList>
            <person name="Barbi F."/>
            <person name="Kohler A."/>
            <person name="Barry K."/>
            <person name="Baskaran P."/>
            <person name="Daum C."/>
            <person name="Fauchery L."/>
            <person name="Ihrmark K."/>
            <person name="Kuo A."/>
            <person name="LaButti K."/>
            <person name="Lipzen A."/>
            <person name="Morin E."/>
            <person name="Grigoriev I.V."/>
            <person name="Henrissat B."/>
            <person name="Lindahl B."/>
            <person name="Martin F."/>
        </authorList>
    </citation>
    <scope>NUCLEOTIDE SEQUENCE</scope>
    <source>
        <strain evidence="2">JB14</strain>
    </source>
</reference>
<feature type="region of interest" description="Disordered" evidence="1">
    <location>
        <begin position="138"/>
        <end position="246"/>
    </location>
</feature>
<feature type="compositionally biased region" description="Polar residues" evidence="1">
    <location>
        <begin position="281"/>
        <end position="302"/>
    </location>
</feature>
<dbReference type="OrthoDB" id="2649166at2759"/>